<feature type="binding site" evidence="12">
    <location>
        <begin position="43"/>
        <end position="47"/>
    </location>
    <ligand>
        <name>substrate</name>
    </ligand>
</feature>
<dbReference type="InterPro" id="IPR002139">
    <property type="entry name" value="Ribo/fructo_kinase"/>
</dbReference>
<feature type="binding site" evidence="12">
    <location>
        <position position="296"/>
    </location>
    <ligand>
        <name>K(+)</name>
        <dbReference type="ChEBI" id="CHEBI:29103"/>
    </ligand>
</feature>
<evidence type="ECO:0000256" key="1">
    <source>
        <dbReference type="ARBA" id="ARBA00005380"/>
    </source>
</evidence>
<keyword evidence="12" id="KW-0963">Cytoplasm</keyword>
<dbReference type="InterPro" id="IPR002173">
    <property type="entry name" value="Carboh/pur_kinase_PfkB_CS"/>
</dbReference>
<dbReference type="InterPro" id="IPR011611">
    <property type="entry name" value="PfkB_dom"/>
</dbReference>
<evidence type="ECO:0000256" key="10">
    <source>
        <dbReference type="ARBA" id="ARBA00022958"/>
    </source>
</evidence>
<feature type="binding site" evidence="12">
    <location>
        <position position="143"/>
    </location>
    <ligand>
        <name>substrate</name>
    </ligand>
</feature>
<evidence type="ECO:0000256" key="11">
    <source>
        <dbReference type="ARBA" id="ARBA00023277"/>
    </source>
</evidence>
<dbReference type="PROSITE" id="PS00584">
    <property type="entry name" value="PFKB_KINASES_2"/>
    <property type="match status" value="1"/>
</dbReference>
<evidence type="ECO:0000313" key="15">
    <source>
        <dbReference type="Proteomes" id="UP000030023"/>
    </source>
</evidence>
<evidence type="ECO:0000256" key="6">
    <source>
        <dbReference type="ARBA" id="ARBA00022741"/>
    </source>
</evidence>
<evidence type="ECO:0000256" key="9">
    <source>
        <dbReference type="ARBA" id="ARBA00022842"/>
    </source>
</evidence>
<dbReference type="InterPro" id="IPR011877">
    <property type="entry name" value="Ribokinase"/>
</dbReference>
<gene>
    <name evidence="12" type="primary">rbsK</name>
    <name evidence="14" type="ORF">Q757_00325</name>
</gene>
<dbReference type="Gene3D" id="3.40.1190.20">
    <property type="match status" value="1"/>
</dbReference>
<feature type="binding site" evidence="12">
    <location>
        <position position="290"/>
    </location>
    <ligand>
        <name>K(+)</name>
        <dbReference type="ChEBI" id="CHEBI:29103"/>
    </ligand>
</feature>
<feature type="binding site" evidence="12">
    <location>
        <begin position="15"/>
        <end position="17"/>
    </location>
    <ligand>
        <name>substrate</name>
    </ligand>
</feature>
<evidence type="ECO:0000256" key="3">
    <source>
        <dbReference type="ARBA" id="ARBA00016943"/>
    </source>
</evidence>
<reference evidence="14 15" key="1">
    <citation type="journal article" date="2014" name="Antonie Van Leeuwenhoek">
        <title>Oenococcus alcoholitolerans sp. nov., a lactic acid bacteria isolated from cachaca and ethanol fermentation processes.</title>
        <authorList>
            <person name="Badotti F."/>
            <person name="Moreira A.P."/>
            <person name="Tonon L.A."/>
            <person name="de Lucena B.T."/>
            <person name="Gomes Fde C."/>
            <person name="Kruger R."/>
            <person name="Thompson C.C."/>
            <person name="de Morais M.A.Jr."/>
            <person name="Rosa C.A."/>
            <person name="Thompson F.L."/>
        </authorList>
    </citation>
    <scope>NUCLEOTIDE SEQUENCE [LARGE SCALE GENOMIC DNA]</scope>
    <source>
        <strain evidence="14 15">UFRJ-M7.2.18</strain>
    </source>
</reference>
<evidence type="ECO:0000256" key="2">
    <source>
        <dbReference type="ARBA" id="ARBA00012035"/>
    </source>
</evidence>
<feature type="binding site" evidence="12">
    <location>
        <position position="252"/>
    </location>
    <ligand>
        <name>K(+)</name>
        <dbReference type="ChEBI" id="CHEBI:29103"/>
    </ligand>
</feature>
<dbReference type="NCBIfam" id="TIGR02152">
    <property type="entry name" value="D_ribokin_bact"/>
    <property type="match status" value="1"/>
</dbReference>
<comment type="similarity">
    <text evidence="1">Belongs to the carbohydrate kinase pfkB family.</text>
</comment>
<feature type="binding site" evidence="12">
    <location>
        <begin position="224"/>
        <end position="229"/>
    </location>
    <ligand>
        <name>ATP</name>
        <dbReference type="ChEBI" id="CHEBI:30616"/>
    </ligand>
</feature>
<dbReference type="Proteomes" id="UP000030023">
    <property type="component" value="Unassembled WGS sequence"/>
</dbReference>
<dbReference type="PANTHER" id="PTHR10584">
    <property type="entry name" value="SUGAR KINASE"/>
    <property type="match status" value="1"/>
</dbReference>
<name>A0ABR4XT09_9LACO</name>
<dbReference type="CDD" id="cd01174">
    <property type="entry name" value="ribokinase"/>
    <property type="match status" value="1"/>
</dbReference>
<keyword evidence="15" id="KW-1185">Reference proteome</keyword>
<keyword evidence="5 12" id="KW-0479">Metal-binding</keyword>
<keyword evidence="9 12" id="KW-0460">Magnesium</keyword>
<comment type="catalytic activity">
    <reaction evidence="12">
        <text>D-ribose + ATP = D-ribose 5-phosphate + ADP + H(+)</text>
        <dbReference type="Rhea" id="RHEA:13697"/>
        <dbReference type="ChEBI" id="CHEBI:15378"/>
        <dbReference type="ChEBI" id="CHEBI:30616"/>
        <dbReference type="ChEBI" id="CHEBI:47013"/>
        <dbReference type="ChEBI" id="CHEBI:78346"/>
        <dbReference type="ChEBI" id="CHEBI:456216"/>
        <dbReference type="EC" id="2.7.1.15"/>
    </reaction>
</comment>
<dbReference type="Pfam" id="PF00294">
    <property type="entry name" value="PfkB"/>
    <property type="match status" value="1"/>
</dbReference>
<feature type="binding site" evidence="12">
    <location>
        <position position="256"/>
    </location>
    <ligand>
        <name>substrate</name>
    </ligand>
</feature>
<comment type="pathway">
    <text evidence="12">Carbohydrate metabolism; D-ribose degradation; D-ribose 5-phosphate from beta-D-ribopyranose: step 2/2.</text>
</comment>
<comment type="cofactor">
    <cofactor evidence="12">
        <name>Mg(2+)</name>
        <dbReference type="ChEBI" id="CHEBI:18420"/>
    </cofactor>
    <text evidence="12">Requires a divalent cation, most likely magnesium in vivo, as an electrophilic catalyst to aid phosphoryl group transfer. It is the chelate of the metal and the nucleotide that is the actual substrate.</text>
</comment>
<comment type="caution">
    <text evidence="14">The sequence shown here is derived from an EMBL/GenBank/DDBJ whole genome shotgun (WGS) entry which is preliminary data.</text>
</comment>
<evidence type="ECO:0000256" key="12">
    <source>
        <dbReference type="HAMAP-Rule" id="MF_01987"/>
    </source>
</evidence>
<keyword evidence="8 12" id="KW-0067">ATP-binding</keyword>
<feature type="binding site" evidence="12">
    <location>
        <position position="250"/>
    </location>
    <ligand>
        <name>K(+)</name>
        <dbReference type="ChEBI" id="CHEBI:29103"/>
    </ligand>
</feature>
<comment type="similarity">
    <text evidence="12">Belongs to the carbohydrate kinase PfkB family. Ribokinase subfamily.</text>
</comment>
<feature type="binding site" evidence="12">
    <location>
        <position position="187"/>
    </location>
    <ligand>
        <name>ATP</name>
        <dbReference type="ChEBI" id="CHEBI:30616"/>
    </ligand>
</feature>
<feature type="binding site" evidence="12">
    <location>
        <position position="287"/>
    </location>
    <ligand>
        <name>K(+)</name>
        <dbReference type="ChEBI" id="CHEBI:29103"/>
    </ligand>
</feature>
<keyword evidence="4 12" id="KW-0808">Transferase</keyword>
<comment type="activity regulation">
    <text evidence="12">Activated by a monovalent cation that binds near, but not in, the active site. The most likely occupant of the site in vivo is potassium. Ion binding induces a conformational change that may alter substrate affinity.</text>
</comment>
<dbReference type="HAMAP" id="MF_01987">
    <property type="entry name" value="Ribokinase"/>
    <property type="match status" value="1"/>
</dbReference>
<evidence type="ECO:0000256" key="7">
    <source>
        <dbReference type="ARBA" id="ARBA00022777"/>
    </source>
</evidence>
<comment type="subunit">
    <text evidence="12">Homodimer.</text>
</comment>
<keyword evidence="11 12" id="KW-0119">Carbohydrate metabolism</keyword>
<evidence type="ECO:0000259" key="13">
    <source>
        <dbReference type="Pfam" id="PF00294"/>
    </source>
</evidence>
<dbReference type="EMBL" id="AXCV01000005">
    <property type="protein sequence ID" value="KGO32563.1"/>
    <property type="molecule type" value="Genomic_DNA"/>
</dbReference>
<comment type="caution">
    <text evidence="12">Lacks conserved residue(s) required for the propagation of feature annotation.</text>
</comment>
<sequence>MNKQAKKIIVLGSLNVDTTQHIEKLPEQGRTIHINDLTNSPGGKGANQAVAAARQGAKVIFIGAVGNDNNGEFMKKTLADNGIDTSYIVQKPAATGSATILLEKDGNNTILVYGGANMQLSPEDVLPVEKEISQADAIVAQFETPIETTIAAFQIAKKHHVMTILNPAPARTIAPKLLALSDFVTPNETEAEALTGRKVSFQLDSLEKTADDFDKLGVKNTIITLGSHGSFYRVNGKSGLIPSFKADAVDTTAAGDTFIGAFAANLDSDLDNLTESLVWASKSASLTVRRLGALESIPVFEEVEKAFRK</sequence>
<dbReference type="PRINTS" id="PR00990">
    <property type="entry name" value="RIBOKINASE"/>
</dbReference>
<accession>A0ABR4XT09</accession>
<comment type="subcellular location">
    <subcellularLocation>
        <location evidence="12">Cytoplasm</location>
    </subcellularLocation>
</comment>
<evidence type="ECO:0000256" key="5">
    <source>
        <dbReference type="ARBA" id="ARBA00022723"/>
    </source>
</evidence>
<dbReference type="EC" id="2.7.1.15" evidence="2 12"/>
<keyword evidence="10 12" id="KW-0630">Potassium</keyword>
<dbReference type="PANTHER" id="PTHR10584:SF166">
    <property type="entry name" value="RIBOKINASE"/>
    <property type="match status" value="1"/>
</dbReference>
<feature type="domain" description="Carbohydrate kinase PfkB" evidence="13">
    <location>
        <begin position="6"/>
        <end position="298"/>
    </location>
</feature>
<dbReference type="SUPFAM" id="SSF53613">
    <property type="entry name" value="Ribokinase-like"/>
    <property type="match status" value="1"/>
</dbReference>
<dbReference type="InterPro" id="IPR029056">
    <property type="entry name" value="Ribokinase-like"/>
</dbReference>
<proteinExistence type="inferred from homology"/>
<protein>
    <recommendedName>
        <fullName evidence="3 12">Ribokinase</fullName>
        <shortName evidence="12">RK</shortName>
        <ecNumber evidence="2 12">2.7.1.15</ecNumber>
    </recommendedName>
</protein>
<feature type="binding site" evidence="12">
    <location>
        <position position="292"/>
    </location>
    <ligand>
        <name>K(+)</name>
        <dbReference type="ChEBI" id="CHEBI:29103"/>
    </ligand>
</feature>
<keyword evidence="6 12" id="KW-0547">Nucleotide-binding</keyword>
<feature type="active site" description="Proton acceptor" evidence="12">
    <location>
        <position position="256"/>
    </location>
</feature>
<feature type="binding site" evidence="12">
    <location>
        <begin position="255"/>
        <end position="256"/>
    </location>
    <ligand>
        <name>ATP</name>
        <dbReference type="ChEBI" id="CHEBI:30616"/>
    </ligand>
</feature>
<organism evidence="14 15">
    <name type="scientific">Oenococcus alcoholitolerans</name>
    <dbReference type="NCBI Taxonomy" id="931074"/>
    <lineage>
        <taxon>Bacteria</taxon>
        <taxon>Bacillati</taxon>
        <taxon>Bacillota</taxon>
        <taxon>Bacilli</taxon>
        <taxon>Lactobacillales</taxon>
        <taxon>Lactobacillaceae</taxon>
        <taxon>Oenococcus</taxon>
    </lineage>
</organism>
<comment type="function">
    <text evidence="12">Catalyzes the phosphorylation of ribose at O-5 in a reaction requiring ATP and magnesium. The resulting D-ribose-5-phosphate can then be used either for sythesis of nucleotides, histidine, and tryptophan, or as a component of the pentose phosphate pathway.</text>
</comment>
<evidence type="ECO:0000256" key="4">
    <source>
        <dbReference type="ARBA" id="ARBA00022679"/>
    </source>
</evidence>
<evidence type="ECO:0000313" key="14">
    <source>
        <dbReference type="EMBL" id="KGO32563.1"/>
    </source>
</evidence>
<keyword evidence="7 12" id="KW-0418">Kinase</keyword>
<evidence type="ECO:0000256" key="8">
    <source>
        <dbReference type="ARBA" id="ARBA00022840"/>
    </source>
</evidence>